<organism evidence="1 2">
    <name type="scientific">Leptospira interrogans serovar Zanoni str. LT2156</name>
    <dbReference type="NCBI Taxonomy" id="1001601"/>
    <lineage>
        <taxon>Bacteria</taxon>
        <taxon>Pseudomonadati</taxon>
        <taxon>Spirochaetota</taxon>
        <taxon>Spirochaetia</taxon>
        <taxon>Leptospirales</taxon>
        <taxon>Leptospiraceae</taxon>
        <taxon>Leptospira</taxon>
    </lineage>
</organism>
<sequence>MPEFGKVINVEEDENGDFKKLKPLLRKMKWRCAHENIMCEICGLYPLGMDEYFLNDEDICKECANFR</sequence>
<proteinExistence type="predicted"/>
<gene>
    <name evidence="1" type="ORF">LEP1GSC158_0625</name>
</gene>
<name>M6HFW6_LEPIR</name>
<comment type="caution">
    <text evidence="1">The sequence shown here is derived from an EMBL/GenBank/DDBJ whole genome shotgun (WGS) entry which is preliminary data.</text>
</comment>
<evidence type="ECO:0000313" key="2">
    <source>
        <dbReference type="Proteomes" id="UP000012089"/>
    </source>
</evidence>
<dbReference type="AlphaFoldDB" id="M6HFW6"/>
<dbReference type="EMBL" id="AFMF02000036">
    <property type="protein sequence ID" value="EMM94282.1"/>
    <property type="molecule type" value="Genomic_DNA"/>
</dbReference>
<protein>
    <submittedName>
        <fullName evidence="1">Uncharacterized protein</fullName>
    </submittedName>
</protein>
<dbReference type="Proteomes" id="UP000012089">
    <property type="component" value="Unassembled WGS sequence"/>
</dbReference>
<evidence type="ECO:0000313" key="1">
    <source>
        <dbReference type="EMBL" id="EMM94282.1"/>
    </source>
</evidence>
<reference evidence="1 2" key="1">
    <citation type="submission" date="2013-01" db="EMBL/GenBank/DDBJ databases">
        <authorList>
            <person name="Harkins D.M."/>
            <person name="Durkin A.S."/>
            <person name="Brinkac L.M."/>
            <person name="Haft D.H."/>
            <person name="Selengut J.D."/>
            <person name="Sanka R."/>
            <person name="DePew J."/>
            <person name="Purushe J."/>
            <person name="Tulsiani S.M."/>
            <person name="Graham G.C."/>
            <person name="Burns M.-A."/>
            <person name="Dohnt M.F."/>
            <person name="Smythe L.D."/>
            <person name="McKay D.B."/>
            <person name="Craig S.B."/>
            <person name="Vinetz J.M."/>
            <person name="Sutton G.G."/>
            <person name="Nierman W.C."/>
            <person name="Fouts D.E."/>
        </authorList>
    </citation>
    <scope>NUCLEOTIDE SEQUENCE [LARGE SCALE GENOMIC DNA]</scope>
    <source>
        <strain evidence="1 2">LT2156</strain>
    </source>
</reference>
<accession>M6HFW6</accession>